<reference evidence="1" key="1">
    <citation type="submission" date="2021-03" db="EMBL/GenBank/DDBJ databases">
        <title>Legionella lytica PCM 2298.</title>
        <authorList>
            <person name="Koper P."/>
        </authorList>
    </citation>
    <scope>NUCLEOTIDE SEQUENCE</scope>
    <source>
        <strain evidence="1">PCM 2298</strain>
    </source>
</reference>
<evidence type="ECO:0000313" key="1">
    <source>
        <dbReference type="EMBL" id="USQ13258.1"/>
    </source>
</evidence>
<protein>
    <submittedName>
        <fullName evidence="1">C1 family peptidase</fullName>
    </submittedName>
</protein>
<accession>A0ABY4Y6J3</accession>
<dbReference type="SUPFAM" id="SSF54001">
    <property type="entry name" value="Cysteine proteinases"/>
    <property type="match status" value="1"/>
</dbReference>
<sequence length="356" mass="39690">MKLTRITTLLVHVAILTLLISKAAISGDVHVVGAMSHSIQTTTNSSLNYSKPNKPKVIQLLKIELSDEAKKLLEKRVKEITTDHPQSLHSLLDAETPTVVQLAMNNVPVLDQGTHGTCITFAMTGALDAVIGRGDYISQLCLLQLGNYLEQHGWFVWSGWNGNFPIDVIKQIEQYGIVNKENQKKHGCGGLTEYPTYSDETPESFIEPQQYGTMNELIFGKLVNWSNIYWRLSSTWTLNEVKEALRAGDRSVFSVMLPCLDLGTVGAVGNYKTKNDTWLLTSDILRGVSNIQASHGLIITGYDDNAVAIDNYGKKHTGLLTLRNSWGSGYGDNGEFYMSYDYFKLLTYDVRRFSPN</sequence>
<dbReference type="Proteomes" id="UP001057474">
    <property type="component" value="Chromosome"/>
</dbReference>
<keyword evidence="2" id="KW-1185">Reference proteome</keyword>
<gene>
    <name evidence="1" type="ORF">J2N86_11255</name>
</gene>
<evidence type="ECO:0000313" key="2">
    <source>
        <dbReference type="Proteomes" id="UP001057474"/>
    </source>
</evidence>
<dbReference type="CDD" id="cd02619">
    <property type="entry name" value="Peptidase_C1"/>
    <property type="match status" value="1"/>
</dbReference>
<dbReference type="RefSeq" id="WP_252579560.1">
    <property type="nucleotide sequence ID" value="NZ_CP071527.1"/>
</dbReference>
<proteinExistence type="predicted"/>
<organism evidence="1 2">
    <name type="scientific">Legionella lytica</name>
    <dbReference type="NCBI Taxonomy" id="96232"/>
    <lineage>
        <taxon>Bacteria</taxon>
        <taxon>Pseudomonadati</taxon>
        <taxon>Pseudomonadota</taxon>
        <taxon>Gammaproteobacteria</taxon>
        <taxon>Legionellales</taxon>
        <taxon>Legionellaceae</taxon>
        <taxon>Legionella</taxon>
    </lineage>
</organism>
<name>A0ABY4Y6J3_9GAMM</name>
<dbReference type="Gene3D" id="3.90.70.10">
    <property type="entry name" value="Cysteine proteinases"/>
    <property type="match status" value="1"/>
</dbReference>
<dbReference type="InterPro" id="IPR038765">
    <property type="entry name" value="Papain-like_cys_pep_sf"/>
</dbReference>
<dbReference type="EMBL" id="CP071527">
    <property type="protein sequence ID" value="USQ13258.1"/>
    <property type="molecule type" value="Genomic_DNA"/>
</dbReference>